<proteinExistence type="predicted"/>
<name>A0A1Y1S6Z5_9MICR</name>
<dbReference type="PANTHER" id="PTHR46648">
    <property type="entry name" value="HIT FAMILY PROTEIN 1"/>
    <property type="match status" value="1"/>
</dbReference>
<reference evidence="5 6" key="1">
    <citation type="journal article" date="2017" name="Environ. Microbiol.">
        <title>Decay of the glycolytic pathway and adaptation to intranuclear parasitism within Enterocytozoonidae microsporidia.</title>
        <authorList>
            <person name="Wiredu Boakye D."/>
            <person name="Jaroenlak P."/>
            <person name="Prachumwat A."/>
            <person name="Williams T.A."/>
            <person name="Bateman K.S."/>
            <person name="Itsathitphaisarn O."/>
            <person name="Sritunyalucksana K."/>
            <person name="Paszkiewicz K.H."/>
            <person name="Moore K.A."/>
            <person name="Stentiford G.D."/>
            <person name="Williams B.A."/>
        </authorList>
    </citation>
    <scope>NUCLEOTIDE SEQUENCE [LARGE SCALE GENOMIC DNA]</scope>
    <source>
        <strain evidence="5 6">GB1</strain>
    </source>
</reference>
<dbReference type="GO" id="GO:0009117">
    <property type="term" value="P:nucleotide metabolic process"/>
    <property type="evidence" value="ECO:0007669"/>
    <property type="project" value="TreeGrafter"/>
</dbReference>
<evidence type="ECO:0000259" key="4">
    <source>
        <dbReference type="PROSITE" id="PS51084"/>
    </source>
</evidence>
<evidence type="ECO:0000256" key="2">
    <source>
        <dbReference type="PIRSR" id="PIRSR601310-3"/>
    </source>
</evidence>
<dbReference type="InterPro" id="IPR011146">
    <property type="entry name" value="HIT-like"/>
</dbReference>
<protein>
    <submittedName>
        <fullName evidence="5">HNT1</fullName>
    </submittedName>
</protein>
<dbReference type="EMBL" id="LWDP01000028">
    <property type="protein sequence ID" value="ORD94225.1"/>
    <property type="molecule type" value="Genomic_DNA"/>
</dbReference>
<feature type="short sequence motif" description="Histidine triad motif" evidence="2 3">
    <location>
        <begin position="94"/>
        <end position="98"/>
    </location>
</feature>
<comment type="caution">
    <text evidence="5">The sequence shown here is derived from an EMBL/GenBank/DDBJ whole genome shotgun (WGS) entry which is preliminary data.</text>
</comment>
<dbReference type="AlphaFoldDB" id="A0A1Y1S6Z5"/>
<dbReference type="Gene3D" id="3.30.428.10">
    <property type="entry name" value="HIT-like"/>
    <property type="match status" value="1"/>
</dbReference>
<feature type="domain" description="HIT" evidence="4">
    <location>
        <begin position="7"/>
        <end position="110"/>
    </location>
</feature>
<dbReference type="SUPFAM" id="SSF54197">
    <property type="entry name" value="HIT-like"/>
    <property type="match status" value="1"/>
</dbReference>
<dbReference type="Pfam" id="PF01230">
    <property type="entry name" value="HIT"/>
    <property type="match status" value="1"/>
</dbReference>
<dbReference type="PROSITE" id="PS51084">
    <property type="entry name" value="HIT_2"/>
    <property type="match status" value="1"/>
</dbReference>
<accession>A0A1Y1S6Z5</accession>
<gene>
    <name evidence="5" type="primary">HNT1</name>
    <name evidence="5" type="ORF">ECANGB1_990</name>
</gene>
<dbReference type="Proteomes" id="UP000192639">
    <property type="component" value="Unassembled WGS sequence"/>
</dbReference>
<dbReference type="PANTHER" id="PTHR46648:SF1">
    <property type="entry name" value="ADENOSINE 5'-MONOPHOSPHORAMIDASE HNT1"/>
    <property type="match status" value="1"/>
</dbReference>
<dbReference type="VEuPathDB" id="MicrosporidiaDB:ECANGB1_990"/>
<evidence type="ECO:0000313" key="6">
    <source>
        <dbReference type="Proteomes" id="UP000192639"/>
    </source>
</evidence>
<dbReference type="InterPro" id="IPR001310">
    <property type="entry name" value="Histidine_triad_HIT"/>
</dbReference>
<organism evidence="5 6">
    <name type="scientific">Enterospora canceri</name>
    <dbReference type="NCBI Taxonomy" id="1081671"/>
    <lineage>
        <taxon>Eukaryota</taxon>
        <taxon>Fungi</taxon>
        <taxon>Fungi incertae sedis</taxon>
        <taxon>Microsporidia</taxon>
        <taxon>Enterocytozoonidae</taxon>
        <taxon>Enterospora</taxon>
    </lineage>
</organism>
<dbReference type="InterPro" id="IPR036265">
    <property type="entry name" value="HIT-like_sf"/>
</dbReference>
<sequence length="140" mass="15960">MSEIQSNTCLFCKLKEIKHNILVENESVYVIADRYPCSRCHLLVISKKHTKLLHETDDTTLTDAVLMLKQLALRLGLRSYNILNNNTFNQLIPHAHIHLVEASEKANFTTVPDSNLSEVEYQKKVEDLKKRLAESKAEGG</sequence>
<evidence type="ECO:0000313" key="5">
    <source>
        <dbReference type="EMBL" id="ORD94225.1"/>
    </source>
</evidence>
<feature type="active site" description="Tele-AMP-histidine intermediate" evidence="1">
    <location>
        <position position="96"/>
    </location>
</feature>
<evidence type="ECO:0000256" key="1">
    <source>
        <dbReference type="PIRSR" id="PIRSR601310-1"/>
    </source>
</evidence>
<evidence type="ECO:0000256" key="3">
    <source>
        <dbReference type="PROSITE-ProRule" id="PRU00464"/>
    </source>
</evidence>
<dbReference type="GO" id="GO:0003824">
    <property type="term" value="F:catalytic activity"/>
    <property type="evidence" value="ECO:0007669"/>
    <property type="project" value="InterPro"/>
</dbReference>
<dbReference type="OrthoDB" id="672793at2759"/>
<keyword evidence="6" id="KW-1185">Reference proteome</keyword>